<dbReference type="InterPro" id="IPR004381">
    <property type="entry name" value="Glycerate_kinase"/>
</dbReference>
<dbReference type="Proteomes" id="UP000003179">
    <property type="component" value="Unassembled WGS sequence"/>
</dbReference>
<keyword evidence="2 4" id="KW-0808">Transferase</keyword>
<dbReference type="InterPro" id="IPR018193">
    <property type="entry name" value="Glyc_kinase_flavodox-like_fold"/>
</dbReference>
<sequence length="454" mass="47475">MTVRGYPQHEGKNAQGQVGAIHHDPEFTGCDEKYRHRVCWGEEVMASGRWRENALRVGELVTDHDLLACHGENMRPDPNASVVVAVDSFKGSLSSGKACRAVQRGFFAADPDREVITIPVADGGEGTVEAVLAAGFHAVTVKCHGATGDLAEVDYAMRDHHAVIEMATCCGLERADRVSGPPTSRRGRVASSRGLGEVIAAALRKGATDITVGVGGSASTDGGAGMLEALGVRLLDRNLAPISPGAAGLRDLSRLDLSGLNRKLSGVKLTVACDVTSPLLGPEGAAAVFGPQKGLDDEGVAVAEAGLTRLADFMESAIGSAYRDDPGSGAAGGVGWALRCLGAKYRPGAAAVLGWAEVVSKISEAGLVVTGEGRLDRQTLLGKLPDTIRRIAFDAGVPVWAVCGRCDLPEDKRGAFRRIICLSDIEPDPQVSMARAGFLLSQAVEQVVREEVGR</sequence>
<protein>
    <submittedName>
        <fullName evidence="4">Glycerate kinase</fullName>
        <ecNumber evidence="4">2.7.1.31</ecNumber>
    </submittedName>
</protein>
<name>A0ABN0C742_9ACTN</name>
<dbReference type="SUPFAM" id="SSF110738">
    <property type="entry name" value="Glycerate kinase I"/>
    <property type="match status" value="1"/>
</dbReference>
<keyword evidence="3 4" id="KW-0418">Kinase</keyword>
<dbReference type="NCBIfam" id="TIGR00045">
    <property type="entry name" value="glycerate kinase"/>
    <property type="match status" value="1"/>
</dbReference>
<reference evidence="4" key="1">
    <citation type="submission" date="2010-08" db="EMBL/GenBank/DDBJ databases">
        <authorList>
            <person name="Weinstock G."/>
            <person name="Sodergren E."/>
            <person name="Clifton S."/>
            <person name="Fulton L."/>
            <person name="Fulton B."/>
            <person name="Courtney L."/>
            <person name="Fronick C."/>
            <person name="Harrison M."/>
            <person name="Strong C."/>
            <person name="Farmer C."/>
            <person name="Delahaunty K."/>
            <person name="Markovic C."/>
            <person name="Hall O."/>
            <person name="Minx P."/>
            <person name="Tomlinson C."/>
            <person name="Mitreva M."/>
            <person name="Hou S."/>
            <person name="Chen J."/>
            <person name="Wollam A."/>
            <person name="Pepin K.H."/>
            <person name="Johnson M."/>
            <person name="Bhonagiri V."/>
            <person name="Zhang X."/>
            <person name="Suruliraj S."/>
            <person name="Warren W."/>
            <person name="Chinwalla A."/>
            <person name="Mardis E.R."/>
            <person name="Wilson R.K."/>
        </authorList>
    </citation>
    <scope>NUCLEOTIDE SEQUENCE [LARGE SCALE GENOMIC DNA]</scope>
    <source>
        <strain evidence="4">HL044PA1</strain>
    </source>
</reference>
<dbReference type="Gene3D" id="3.40.50.10350">
    <property type="entry name" value="Glycerate kinase, domain 1"/>
    <property type="match status" value="1"/>
</dbReference>
<dbReference type="EC" id="2.7.1.31" evidence="4"/>
<dbReference type="InterPro" id="IPR018197">
    <property type="entry name" value="Glycerate_kinase_RE-like"/>
</dbReference>
<evidence type="ECO:0000313" key="4">
    <source>
        <dbReference type="EMBL" id="EFS93038.1"/>
    </source>
</evidence>
<organism evidence="4 5">
    <name type="scientific">Cutibacterium modestum HL044PA1</name>
    <dbReference type="NCBI Taxonomy" id="765109"/>
    <lineage>
        <taxon>Bacteria</taxon>
        <taxon>Bacillati</taxon>
        <taxon>Actinomycetota</taxon>
        <taxon>Actinomycetes</taxon>
        <taxon>Propionibacteriales</taxon>
        <taxon>Propionibacteriaceae</taxon>
        <taxon>Cutibacterium</taxon>
        <taxon>Cutibacterium modestum</taxon>
    </lineage>
</organism>
<accession>A0ABN0C742</accession>
<keyword evidence="5" id="KW-1185">Reference proteome</keyword>
<dbReference type="Gene3D" id="3.90.1510.10">
    <property type="entry name" value="Glycerate kinase, domain 2"/>
    <property type="match status" value="1"/>
</dbReference>
<dbReference type="InterPro" id="IPR036129">
    <property type="entry name" value="Glycerate_kinase_sf"/>
</dbReference>
<evidence type="ECO:0000256" key="1">
    <source>
        <dbReference type="ARBA" id="ARBA00006284"/>
    </source>
</evidence>
<evidence type="ECO:0000256" key="2">
    <source>
        <dbReference type="ARBA" id="ARBA00022679"/>
    </source>
</evidence>
<dbReference type="PANTHER" id="PTHR21599">
    <property type="entry name" value="GLYCERATE KINASE"/>
    <property type="match status" value="1"/>
</dbReference>
<proteinExistence type="inferred from homology"/>
<dbReference type="PANTHER" id="PTHR21599:SF0">
    <property type="entry name" value="GLYCERATE KINASE"/>
    <property type="match status" value="1"/>
</dbReference>
<dbReference type="EMBL" id="ADZU01000015">
    <property type="protein sequence ID" value="EFS93038.1"/>
    <property type="molecule type" value="Genomic_DNA"/>
</dbReference>
<evidence type="ECO:0000313" key="5">
    <source>
        <dbReference type="Proteomes" id="UP000003179"/>
    </source>
</evidence>
<dbReference type="GO" id="GO:0008887">
    <property type="term" value="F:glycerate kinase activity"/>
    <property type="evidence" value="ECO:0007669"/>
    <property type="project" value="UniProtKB-EC"/>
</dbReference>
<comment type="caution">
    <text evidence="4">The sequence shown here is derived from an EMBL/GenBank/DDBJ whole genome shotgun (WGS) entry which is preliminary data.</text>
</comment>
<comment type="similarity">
    <text evidence="1">Belongs to the glycerate kinase type-1 family.</text>
</comment>
<evidence type="ECO:0000256" key="3">
    <source>
        <dbReference type="ARBA" id="ARBA00022777"/>
    </source>
</evidence>
<gene>
    <name evidence="4" type="ORF">HMPREF9607_00889</name>
</gene>
<dbReference type="Pfam" id="PF02595">
    <property type="entry name" value="Gly_kinase"/>
    <property type="match status" value="1"/>
</dbReference>